<accession>A0A1J4MIU5</accession>
<sequence length="413" mass="47444">MHIVQQTMNNEDTDPTPVSNQPIFRSHVNSLNISNNIKQAKKSTINIRQGLSTLILEALFGKKVEETIKPGSTAELIYNIQRIIRFLCVLFSLLVILFIMASKISINNSNKHFLPAGSLGRNVKFDILMDKEEQKISKIGKIDVNSIDNPEYWADNNDKDLWIDEDDDFYDMDIFSSEDEIIDFEDRIKQNIEINEKDKNIDISTISNINSQGILPVRKLRSKGIEMYIPSILTLYGHVNNSGPQVNGNYHLQMVEKITKSNNKISKDSNNELTPLIHHGRSVYKKSGNNGEPDIFLLFDGKHEFWVLKTALDEDIKPIAFFPDHSLIPVRHIGPYGAHSNSSWIFRDNNGVYKDKSVRIVEDTSINNNKKRVHITKATHKWHEGHNKNSSISDNHKYEKQVHKTNKYFDPYT</sequence>
<reference evidence="2 3" key="1">
    <citation type="submission" date="2016-10" db="EMBL/GenBank/DDBJ databases">
        <title>Reductive evolution of mitochondrial metabolism and differential evolution of invasion-related proteins in Cryptosporidium.</title>
        <authorList>
            <person name="Liu S."/>
            <person name="Roellig D.M."/>
            <person name="Guo Y."/>
            <person name="Li N."/>
            <person name="Frace M.A."/>
            <person name="Tang K."/>
            <person name="Zhang L."/>
            <person name="Feng Y."/>
            <person name="Xiao L."/>
        </authorList>
    </citation>
    <scope>NUCLEOTIDE SEQUENCE [LARGE SCALE GENOMIC DNA]</scope>
    <source>
        <strain evidence="2">30847</strain>
    </source>
</reference>
<gene>
    <name evidence="2" type="ORF">cand_017580</name>
</gene>
<name>A0A1J4MIU5_9CRYT</name>
<keyword evidence="1" id="KW-1133">Transmembrane helix</keyword>
<feature type="transmembrane region" description="Helical" evidence="1">
    <location>
        <begin position="83"/>
        <end position="101"/>
    </location>
</feature>
<organism evidence="2 3">
    <name type="scientific">Cryptosporidium andersoni</name>
    <dbReference type="NCBI Taxonomy" id="117008"/>
    <lineage>
        <taxon>Eukaryota</taxon>
        <taxon>Sar</taxon>
        <taxon>Alveolata</taxon>
        <taxon>Apicomplexa</taxon>
        <taxon>Conoidasida</taxon>
        <taxon>Coccidia</taxon>
        <taxon>Eucoccidiorida</taxon>
        <taxon>Eimeriorina</taxon>
        <taxon>Cryptosporidiidae</taxon>
        <taxon>Cryptosporidium</taxon>
    </lineage>
</organism>
<keyword evidence="1" id="KW-0812">Transmembrane</keyword>
<dbReference type="RefSeq" id="XP_067067259.1">
    <property type="nucleotide sequence ID" value="XM_067211992.1"/>
</dbReference>
<protein>
    <submittedName>
        <fullName evidence="2">Uncharacterized protein</fullName>
    </submittedName>
</protein>
<dbReference type="Proteomes" id="UP000186804">
    <property type="component" value="Unassembled WGS sequence"/>
</dbReference>
<dbReference type="OrthoDB" id="342230at2759"/>
<dbReference type="AlphaFoldDB" id="A0A1J4MIU5"/>
<keyword evidence="1" id="KW-0472">Membrane</keyword>
<keyword evidence="3" id="KW-1185">Reference proteome</keyword>
<dbReference type="GeneID" id="92365943"/>
<evidence type="ECO:0000256" key="1">
    <source>
        <dbReference type="SAM" id="Phobius"/>
    </source>
</evidence>
<comment type="caution">
    <text evidence="2">The sequence shown here is derived from an EMBL/GenBank/DDBJ whole genome shotgun (WGS) entry which is preliminary data.</text>
</comment>
<evidence type="ECO:0000313" key="3">
    <source>
        <dbReference type="Proteomes" id="UP000186804"/>
    </source>
</evidence>
<dbReference type="EMBL" id="LRBS01000099">
    <property type="protein sequence ID" value="OII74178.1"/>
    <property type="molecule type" value="Genomic_DNA"/>
</dbReference>
<proteinExistence type="predicted"/>
<evidence type="ECO:0000313" key="2">
    <source>
        <dbReference type="EMBL" id="OII74178.1"/>
    </source>
</evidence>
<dbReference type="VEuPathDB" id="CryptoDB:cand_017580"/>